<proteinExistence type="predicted"/>
<dbReference type="CDD" id="cd07820">
    <property type="entry name" value="SRPBCC_3"/>
    <property type="match status" value="1"/>
</dbReference>
<gene>
    <name evidence="1" type="ORF">LX64_05145</name>
</gene>
<dbReference type="InterPro" id="IPR023393">
    <property type="entry name" value="START-like_dom_sf"/>
</dbReference>
<sequence>MMSKMYSLQKVQVLPVDMKTAWNFFSSPGNLQTITPAYMRFKIISEQHACGIYAGQLISYIVRPVLGIPLRWVTIITQVKEHEYFIDEQQYGPYAFWHHEHRFREVEGGIEMTDIVHYRMKLGVLGRFANSLFVGNQLKDLFSYREKKIREIFNKTK</sequence>
<reference evidence="1 2" key="1">
    <citation type="submission" date="2018-06" db="EMBL/GenBank/DDBJ databases">
        <title>Genomic Encyclopedia of Archaeal and Bacterial Type Strains, Phase II (KMG-II): from individual species to whole genera.</title>
        <authorList>
            <person name="Goeker M."/>
        </authorList>
    </citation>
    <scope>NUCLEOTIDE SEQUENCE [LARGE SCALE GENOMIC DNA]</scope>
    <source>
        <strain evidence="1 2">DSM 23857</strain>
    </source>
</reference>
<dbReference type="AlphaFoldDB" id="A0A327Q0Q4"/>
<accession>A0A327Q0Q4</accession>
<dbReference type="SUPFAM" id="SSF55961">
    <property type="entry name" value="Bet v1-like"/>
    <property type="match status" value="1"/>
</dbReference>
<protein>
    <submittedName>
        <fullName evidence="1">Ligand-binding SRPBCC domain-containing protein</fullName>
    </submittedName>
</protein>
<evidence type="ECO:0000313" key="1">
    <source>
        <dbReference type="EMBL" id="RAI97474.1"/>
    </source>
</evidence>
<dbReference type="Gene3D" id="3.30.530.20">
    <property type="match status" value="1"/>
</dbReference>
<organism evidence="1 2">
    <name type="scientific">Chitinophaga skermanii</name>
    <dbReference type="NCBI Taxonomy" id="331697"/>
    <lineage>
        <taxon>Bacteria</taxon>
        <taxon>Pseudomonadati</taxon>
        <taxon>Bacteroidota</taxon>
        <taxon>Chitinophagia</taxon>
        <taxon>Chitinophagales</taxon>
        <taxon>Chitinophagaceae</taxon>
        <taxon>Chitinophaga</taxon>
    </lineage>
</organism>
<dbReference type="RefSeq" id="WP_245952831.1">
    <property type="nucleotide sequence ID" value="NZ_QLLL01000016.1"/>
</dbReference>
<keyword evidence="2" id="KW-1185">Reference proteome</keyword>
<comment type="caution">
    <text evidence="1">The sequence shown here is derived from an EMBL/GenBank/DDBJ whole genome shotgun (WGS) entry which is preliminary data.</text>
</comment>
<name>A0A327Q0Q4_9BACT</name>
<dbReference type="Proteomes" id="UP000249547">
    <property type="component" value="Unassembled WGS sequence"/>
</dbReference>
<evidence type="ECO:0000313" key="2">
    <source>
        <dbReference type="Proteomes" id="UP000249547"/>
    </source>
</evidence>
<dbReference type="EMBL" id="QLLL01000016">
    <property type="protein sequence ID" value="RAI97474.1"/>
    <property type="molecule type" value="Genomic_DNA"/>
</dbReference>